<sequence length="251" mass="27858">MTKPGPEQNQRLANAYLAQYPLTELVTYPVEWSIDEAKRNKAAERFVKLATDLSLAKSASDHQRRARLFSNMSIRTFCYFVVVGFASNMLLDYVGVRAAPRPPAADLINSSVEALFYKGLHIDNCTGQDFELYVLDENMSEESAFRMYMSAFKFCRNAGHNSGAFVSATSAVAIENDIKNLFPEAFNGQRDNQNLRLICLLYDSENTDVSNDTVTCGQPGTNLEFQTTAINCSTMYICVGNRADGDKGKSG</sequence>
<gene>
    <name evidence="2" type="ORF">K431DRAFT_295007</name>
</gene>
<evidence type="ECO:0000313" key="2">
    <source>
        <dbReference type="EMBL" id="KAF2720712.1"/>
    </source>
</evidence>
<feature type="transmembrane region" description="Helical" evidence="1">
    <location>
        <begin position="72"/>
        <end position="91"/>
    </location>
</feature>
<dbReference type="AlphaFoldDB" id="A0A9P4Q9T8"/>
<comment type="caution">
    <text evidence="2">The sequence shown here is derived from an EMBL/GenBank/DDBJ whole genome shotgun (WGS) entry which is preliminary data.</text>
</comment>
<keyword evidence="1" id="KW-0472">Membrane</keyword>
<accession>A0A9P4Q9T8</accession>
<dbReference type="Proteomes" id="UP000799441">
    <property type="component" value="Unassembled WGS sequence"/>
</dbReference>
<keyword evidence="1" id="KW-0812">Transmembrane</keyword>
<keyword evidence="3" id="KW-1185">Reference proteome</keyword>
<evidence type="ECO:0000313" key="3">
    <source>
        <dbReference type="Proteomes" id="UP000799441"/>
    </source>
</evidence>
<keyword evidence="1" id="KW-1133">Transmembrane helix</keyword>
<reference evidence="2" key="1">
    <citation type="journal article" date="2020" name="Stud. Mycol.">
        <title>101 Dothideomycetes genomes: a test case for predicting lifestyles and emergence of pathogens.</title>
        <authorList>
            <person name="Haridas S."/>
            <person name="Albert R."/>
            <person name="Binder M."/>
            <person name="Bloem J."/>
            <person name="Labutti K."/>
            <person name="Salamov A."/>
            <person name="Andreopoulos B."/>
            <person name="Baker S."/>
            <person name="Barry K."/>
            <person name="Bills G."/>
            <person name="Bluhm B."/>
            <person name="Cannon C."/>
            <person name="Castanera R."/>
            <person name="Culley D."/>
            <person name="Daum C."/>
            <person name="Ezra D."/>
            <person name="Gonzalez J."/>
            <person name="Henrissat B."/>
            <person name="Kuo A."/>
            <person name="Liang C."/>
            <person name="Lipzen A."/>
            <person name="Lutzoni F."/>
            <person name="Magnuson J."/>
            <person name="Mondo S."/>
            <person name="Nolan M."/>
            <person name="Ohm R."/>
            <person name="Pangilinan J."/>
            <person name="Park H.-J."/>
            <person name="Ramirez L."/>
            <person name="Alfaro M."/>
            <person name="Sun H."/>
            <person name="Tritt A."/>
            <person name="Yoshinaga Y."/>
            <person name="Zwiers L.-H."/>
            <person name="Turgeon B."/>
            <person name="Goodwin S."/>
            <person name="Spatafora J."/>
            <person name="Crous P."/>
            <person name="Grigoriev I."/>
        </authorList>
    </citation>
    <scope>NUCLEOTIDE SEQUENCE</scope>
    <source>
        <strain evidence="2">CBS 116435</strain>
    </source>
</reference>
<organism evidence="2 3">
    <name type="scientific">Polychaeton citri CBS 116435</name>
    <dbReference type="NCBI Taxonomy" id="1314669"/>
    <lineage>
        <taxon>Eukaryota</taxon>
        <taxon>Fungi</taxon>
        <taxon>Dikarya</taxon>
        <taxon>Ascomycota</taxon>
        <taxon>Pezizomycotina</taxon>
        <taxon>Dothideomycetes</taxon>
        <taxon>Dothideomycetidae</taxon>
        <taxon>Capnodiales</taxon>
        <taxon>Capnodiaceae</taxon>
        <taxon>Polychaeton</taxon>
    </lineage>
</organism>
<protein>
    <submittedName>
        <fullName evidence="2">Uncharacterized protein</fullName>
    </submittedName>
</protein>
<dbReference type="OrthoDB" id="3918888at2759"/>
<evidence type="ECO:0000256" key="1">
    <source>
        <dbReference type="SAM" id="Phobius"/>
    </source>
</evidence>
<proteinExistence type="predicted"/>
<dbReference type="EMBL" id="MU003797">
    <property type="protein sequence ID" value="KAF2720712.1"/>
    <property type="molecule type" value="Genomic_DNA"/>
</dbReference>
<name>A0A9P4Q9T8_9PEZI</name>